<dbReference type="EMBL" id="JBHUPA010000002">
    <property type="protein sequence ID" value="MFD2961313.1"/>
    <property type="molecule type" value="Genomic_DNA"/>
</dbReference>
<dbReference type="Proteomes" id="UP001597560">
    <property type="component" value="Unassembled WGS sequence"/>
</dbReference>
<keyword evidence="2" id="KW-1185">Reference proteome</keyword>
<protein>
    <submittedName>
        <fullName evidence="1">Uncharacterized protein</fullName>
    </submittedName>
</protein>
<reference evidence="2" key="1">
    <citation type="journal article" date="2019" name="Int. J. Syst. Evol. Microbiol.">
        <title>The Global Catalogue of Microorganisms (GCM) 10K type strain sequencing project: providing services to taxonomists for standard genome sequencing and annotation.</title>
        <authorList>
            <consortium name="The Broad Institute Genomics Platform"/>
            <consortium name="The Broad Institute Genome Sequencing Center for Infectious Disease"/>
            <person name="Wu L."/>
            <person name="Ma J."/>
        </authorList>
    </citation>
    <scope>NUCLEOTIDE SEQUENCE [LARGE SCALE GENOMIC DNA]</scope>
    <source>
        <strain evidence="2">KCTC 23098</strain>
    </source>
</reference>
<evidence type="ECO:0000313" key="2">
    <source>
        <dbReference type="Proteomes" id="UP001597560"/>
    </source>
</evidence>
<organism evidence="1 2">
    <name type="scientific">Olivibacter jilunii</name>
    <dbReference type="NCBI Taxonomy" id="985016"/>
    <lineage>
        <taxon>Bacteria</taxon>
        <taxon>Pseudomonadati</taxon>
        <taxon>Bacteroidota</taxon>
        <taxon>Sphingobacteriia</taxon>
        <taxon>Sphingobacteriales</taxon>
        <taxon>Sphingobacteriaceae</taxon>
        <taxon>Olivibacter</taxon>
    </lineage>
</organism>
<dbReference type="RefSeq" id="WP_377609419.1">
    <property type="nucleotide sequence ID" value="NZ_JBHUPA010000002.1"/>
</dbReference>
<evidence type="ECO:0000313" key="1">
    <source>
        <dbReference type="EMBL" id="MFD2961313.1"/>
    </source>
</evidence>
<name>A0ABW6AVW0_9SPHI</name>
<sequence length="130" mass="15308">MKRIYQLTNTDFDWQCTIAIDEDHLISQSGSESFYAKDIIKYMVEFWVGWETRLEENEGDYIKTFLQQLARQVLYLAIENPRYNISGIIASFRDLEGWSIPDGSDGIELVSFDRIEIEHERFQVEEVENG</sequence>
<proteinExistence type="predicted"/>
<accession>A0ABW6AVW0</accession>
<comment type="caution">
    <text evidence="1">The sequence shown here is derived from an EMBL/GenBank/DDBJ whole genome shotgun (WGS) entry which is preliminary data.</text>
</comment>
<gene>
    <name evidence="1" type="ORF">ACFS6J_05935</name>
</gene>